<proteinExistence type="predicted"/>
<name>A0A975GNL3_9BACT</name>
<dbReference type="KEGG" id="dmm:dnm_041320"/>
<protein>
    <submittedName>
        <fullName evidence="1">Uncharacterized protein</fullName>
    </submittedName>
</protein>
<dbReference type="Proteomes" id="UP000663722">
    <property type="component" value="Chromosome"/>
</dbReference>
<dbReference type="EMBL" id="CP061800">
    <property type="protein sequence ID" value="QTA88091.1"/>
    <property type="molecule type" value="Genomic_DNA"/>
</dbReference>
<sequence>MIVSYDSSIFLPRRHKGTEAHEVYLCRLHVFVSLWLMIKNRQTKAFQNFIKF</sequence>
<evidence type="ECO:0000313" key="2">
    <source>
        <dbReference type="Proteomes" id="UP000663722"/>
    </source>
</evidence>
<gene>
    <name evidence="1" type="ORF">dnm_041320</name>
</gene>
<organism evidence="1 2">
    <name type="scientific">Desulfonema magnum</name>
    <dbReference type="NCBI Taxonomy" id="45655"/>
    <lineage>
        <taxon>Bacteria</taxon>
        <taxon>Pseudomonadati</taxon>
        <taxon>Thermodesulfobacteriota</taxon>
        <taxon>Desulfobacteria</taxon>
        <taxon>Desulfobacterales</taxon>
        <taxon>Desulfococcaceae</taxon>
        <taxon>Desulfonema</taxon>
    </lineage>
</organism>
<dbReference type="AlphaFoldDB" id="A0A975GNL3"/>
<keyword evidence="2" id="KW-1185">Reference proteome</keyword>
<evidence type="ECO:0000313" key="1">
    <source>
        <dbReference type="EMBL" id="QTA88091.1"/>
    </source>
</evidence>
<reference evidence="1" key="1">
    <citation type="journal article" date="2021" name="Microb. Physiol.">
        <title>Proteogenomic Insights into the Physiology of Marine, Sulfate-Reducing, Filamentous Desulfonema limicola and Desulfonema magnum.</title>
        <authorList>
            <person name="Schnaars V."/>
            <person name="Wohlbrand L."/>
            <person name="Scheve S."/>
            <person name="Hinrichs C."/>
            <person name="Reinhardt R."/>
            <person name="Rabus R."/>
        </authorList>
    </citation>
    <scope>NUCLEOTIDE SEQUENCE</scope>
    <source>
        <strain evidence="1">4be13</strain>
    </source>
</reference>
<accession>A0A975GNL3</accession>